<evidence type="ECO:0000256" key="9">
    <source>
        <dbReference type="RuleBase" id="RU000688"/>
    </source>
</evidence>
<dbReference type="GO" id="GO:0007218">
    <property type="term" value="P:neuropeptide signaling pathway"/>
    <property type="evidence" value="ECO:0007669"/>
    <property type="project" value="TreeGrafter"/>
</dbReference>
<evidence type="ECO:0000313" key="13">
    <source>
        <dbReference type="Proteomes" id="UP000515135"/>
    </source>
</evidence>
<dbReference type="OrthoDB" id="10037617at2759"/>
<evidence type="ECO:0000256" key="1">
    <source>
        <dbReference type="ARBA" id="ARBA00004651"/>
    </source>
</evidence>
<dbReference type="CDD" id="cd00637">
    <property type="entry name" value="7tm_classA_rhodopsin-like"/>
    <property type="match status" value="1"/>
</dbReference>
<dbReference type="SMART" id="SM01381">
    <property type="entry name" value="7TM_GPCR_Srsx"/>
    <property type="match status" value="1"/>
</dbReference>
<feature type="transmembrane region" description="Helical" evidence="11">
    <location>
        <begin position="239"/>
        <end position="264"/>
    </location>
</feature>
<feature type="transmembrane region" description="Helical" evidence="11">
    <location>
        <begin position="43"/>
        <end position="65"/>
    </location>
</feature>
<feature type="region of interest" description="Disordered" evidence="10">
    <location>
        <begin position="274"/>
        <end position="300"/>
    </location>
</feature>
<keyword evidence="7 9" id="KW-0675">Receptor</keyword>
<keyword evidence="6 11" id="KW-0472">Membrane</keyword>
<dbReference type="GO" id="GO:0005886">
    <property type="term" value="C:plasma membrane"/>
    <property type="evidence" value="ECO:0007669"/>
    <property type="project" value="UniProtKB-SubCell"/>
</dbReference>
<dbReference type="Proteomes" id="UP000515135">
    <property type="component" value="Unplaced"/>
</dbReference>
<evidence type="ECO:0000256" key="11">
    <source>
        <dbReference type="SAM" id="Phobius"/>
    </source>
</evidence>
<name>A0A6P4YGN1_BRABE</name>
<evidence type="ECO:0000256" key="2">
    <source>
        <dbReference type="ARBA" id="ARBA00022475"/>
    </source>
</evidence>
<keyword evidence="13" id="KW-1185">Reference proteome</keyword>
<dbReference type="Gene3D" id="1.20.1070.10">
    <property type="entry name" value="Rhodopsin 7-helix transmembrane proteins"/>
    <property type="match status" value="2"/>
</dbReference>
<dbReference type="GO" id="GO:0042923">
    <property type="term" value="F:neuropeptide binding"/>
    <property type="evidence" value="ECO:0007669"/>
    <property type="project" value="TreeGrafter"/>
</dbReference>
<dbReference type="PROSITE" id="PS50262">
    <property type="entry name" value="G_PROTEIN_RECEP_F1_2"/>
    <property type="match status" value="1"/>
</dbReference>
<evidence type="ECO:0000256" key="7">
    <source>
        <dbReference type="ARBA" id="ARBA00023170"/>
    </source>
</evidence>
<evidence type="ECO:0000256" key="6">
    <source>
        <dbReference type="ARBA" id="ARBA00023136"/>
    </source>
</evidence>
<feature type="domain" description="G-protein coupled receptors family 1 profile" evidence="12">
    <location>
        <begin position="23"/>
        <end position="361"/>
    </location>
</feature>
<dbReference type="PANTHER" id="PTHR24229">
    <property type="entry name" value="NEUROPEPTIDES RECEPTOR"/>
    <property type="match status" value="1"/>
</dbReference>
<keyword evidence="2" id="KW-1003">Cell membrane</keyword>
<feature type="transmembrane region" description="Helical" evidence="11">
    <location>
        <begin position="344"/>
        <end position="364"/>
    </location>
</feature>
<evidence type="ECO:0000256" key="4">
    <source>
        <dbReference type="ARBA" id="ARBA00022989"/>
    </source>
</evidence>
<evidence type="ECO:0000256" key="10">
    <source>
        <dbReference type="SAM" id="MobiDB-lite"/>
    </source>
</evidence>
<dbReference type="RefSeq" id="XP_019621084.1">
    <property type="nucleotide sequence ID" value="XM_019765525.1"/>
</dbReference>
<feature type="transmembrane region" description="Helical" evidence="11">
    <location>
        <begin position="145"/>
        <end position="166"/>
    </location>
</feature>
<dbReference type="Pfam" id="PF00001">
    <property type="entry name" value="7tm_1"/>
    <property type="match status" value="1"/>
</dbReference>
<dbReference type="InterPro" id="IPR000276">
    <property type="entry name" value="GPCR_Rhodpsn"/>
</dbReference>
<evidence type="ECO:0000256" key="5">
    <source>
        <dbReference type="ARBA" id="ARBA00023040"/>
    </source>
</evidence>
<comment type="subcellular location">
    <subcellularLocation>
        <location evidence="1">Cell membrane</location>
        <topology evidence="1">Multi-pass membrane protein</topology>
    </subcellularLocation>
</comment>
<dbReference type="PROSITE" id="PS00237">
    <property type="entry name" value="G_PROTEIN_RECEP_F1_1"/>
    <property type="match status" value="1"/>
</dbReference>
<dbReference type="InterPro" id="IPR017452">
    <property type="entry name" value="GPCR_Rhodpsn_7TM"/>
</dbReference>
<gene>
    <name evidence="14" type="primary">LOC109467512</name>
</gene>
<evidence type="ECO:0000256" key="3">
    <source>
        <dbReference type="ARBA" id="ARBA00022692"/>
    </source>
</evidence>
<keyword evidence="4 11" id="KW-1133">Transmembrane helix</keyword>
<sequence length="427" mass="47334">MDVDTQYIANVARCVLSAVGVAANLLILYIIARYRTVRTISNVYVANLAVADASFCLLAFVQGLFSMRFRYFDTRLQNLLASCQQGDNGTSSTANGTVSNATTAYLQTTNNCTWRSLEPDQLTSLQAVKLSWDGAYMQSSVSCDIGRLLAVFLACASVFLLTATAAERHGAVTRPLQHRLRRTQGKAFLTCLLMWGLALLVAALDTTVRNAALGDWSFTYGSLFQCVYLRRDDAASGHAFLPLAVVIFILMYAVPAAVIIPLYGRIFRALRQPRPRASRSPTSRTLSRAARSPTPRTLQRASTSRTLHMIFVVTVFFLVCWLPFHVTSVLVHWHTDGDSNLPFLVATALAILNSVINPFLYAFIGKNFREHIRRVFCSSPCEEEGTHYHSNARASVDSIYGYRDSVVSIYTDTTIPDVQPPTRTTRL</sequence>
<dbReference type="GO" id="GO:0004930">
    <property type="term" value="F:G protein-coupled receptor activity"/>
    <property type="evidence" value="ECO:0007669"/>
    <property type="project" value="UniProtKB-KW"/>
</dbReference>
<organism evidence="13 14">
    <name type="scientific">Branchiostoma belcheri</name>
    <name type="common">Amphioxus</name>
    <dbReference type="NCBI Taxonomy" id="7741"/>
    <lineage>
        <taxon>Eukaryota</taxon>
        <taxon>Metazoa</taxon>
        <taxon>Chordata</taxon>
        <taxon>Cephalochordata</taxon>
        <taxon>Leptocardii</taxon>
        <taxon>Amphioxiformes</taxon>
        <taxon>Branchiostomatidae</taxon>
        <taxon>Branchiostoma</taxon>
    </lineage>
</organism>
<evidence type="ECO:0000256" key="8">
    <source>
        <dbReference type="ARBA" id="ARBA00023224"/>
    </source>
</evidence>
<dbReference type="KEGG" id="bbel:109467512"/>
<dbReference type="AlphaFoldDB" id="A0A6P4YGN1"/>
<feature type="transmembrane region" description="Helical" evidence="11">
    <location>
        <begin position="187"/>
        <end position="204"/>
    </location>
</feature>
<protein>
    <submittedName>
        <fullName evidence="14">Allatostatin-A receptor-like</fullName>
    </submittedName>
</protein>
<keyword evidence="3 9" id="KW-0812">Transmembrane</keyword>
<keyword evidence="8 9" id="KW-0807">Transducer</keyword>
<accession>A0A6P4YGN1</accession>
<evidence type="ECO:0000259" key="12">
    <source>
        <dbReference type="PROSITE" id="PS50262"/>
    </source>
</evidence>
<reference evidence="14" key="1">
    <citation type="submission" date="2025-08" db="UniProtKB">
        <authorList>
            <consortium name="RefSeq"/>
        </authorList>
    </citation>
    <scope>IDENTIFICATION</scope>
    <source>
        <tissue evidence="14">Gonad</tissue>
    </source>
</reference>
<dbReference type="PANTHER" id="PTHR24229:SF112">
    <property type="entry name" value="CHEMOKINE-LIKE RECEPTOR 1"/>
    <property type="match status" value="1"/>
</dbReference>
<proteinExistence type="inferred from homology"/>
<feature type="transmembrane region" description="Helical" evidence="11">
    <location>
        <begin position="6"/>
        <end position="31"/>
    </location>
</feature>
<comment type="similarity">
    <text evidence="9">Belongs to the G-protein coupled receptor 1 family.</text>
</comment>
<dbReference type="GeneID" id="109467512"/>
<feature type="transmembrane region" description="Helical" evidence="11">
    <location>
        <begin position="306"/>
        <end position="324"/>
    </location>
</feature>
<dbReference type="PRINTS" id="PR00237">
    <property type="entry name" value="GPCRRHODOPSN"/>
</dbReference>
<dbReference type="SUPFAM" id="SSF81321">
    <property type="entry name" value="Family A G protein-coupled receptor-like"/>
    <property type="match status" value="2"/>
</dbReference>
<evidence type="ECO:0000313" key="14">
    <source>
        <dbReference type="RefSeq" id="XP_019621084.1"/>
    </source>
</evidence>
<dbReference type="GO" id="GO:0043005">
    <property type="term" value="C:neuron projection"/>
    <property type="evidence" value="ECO:0007669"/>
    <property type="project" value="TreeGrafter"/>
</dbReference>
<keyword evidence="5 9" id="KW-0297">G-protein coupled receptor</keyword>
<feature type="compositionally biased region" description="Low complexity" evidence="10">
    <location>
        <begin position="278"/>
        <end position="294"/>
    </location>
</feature>